<sequence length="280" mass="29906">MVTALVTGGTSGIGASFARALALRGYDLVLVARDEKRLGEMAEELRAEGVSSVETISADLSVRADIDRVAERLESTDSPIDFLVNNAGFGIHGSLLERDVSIHERALDVMCLAVLVLGGAAGRSMKARHRGTILNVSSVAGTIATGNYSAVKAWTTAYTEGLAVELKGTGVQVSAVLPGWVRTEFHERAGIRTRSIPNVLWLDADDLVAETLRDVARGAVLSVPSKRFKVLFFFTRHLPRRVIRYISGRISSSRNKPAESSAANTGSGSGVQQSSAEVKR</sequence>
<feature type="domain" description="Ketoreductase" evidence="5">
    <location>
        <begin position="2"/>
        <end position="183"/>
    </location>
</feature>
<evidence type="ECO:0000256" key="2">
    <source>
        <dbReference type="ARBA" id="ARBA00023002"/>
    </source>
</evidence>
<evidence type="ECO:0000256" key="1">
    <source>
        <dbReference type="ARBA" id="ARBA00006484"/>
    </source>
</evidence>
<dbReference type="SMART" id="SM00822">
    <property type="entry name" value="PKS_KR"/>
    <property type="match status" value="1"/>
</dbReference>
<evidence type="ECO:0000256" key="3">
    <source>
        <dbReference type="RuleBase" id="RU000363"/>
    </source>
</evidence>
<organism evidence="6">
    <name type="scientific">Herbiconiux sp. A18JL235</name>
    <dbReference type="NCBI Taxonomy" id="3152363"/>
    <lineage>
        <taxon>Bacteria</taxon>
        <taxon>Bacillati</taxon>
        <taxon>Actinomycetota</taxon>
        <taxon>Actinomycetes</taxon>
        <taxon>Micrococcales</taxon>
        <taxon>Microbacteriaceae</taxon>
        <taxon>Herbiconiux</taxon>
    </lineage>
</organism>
<dbReference type="InterPro" id="IPR002347">
    <property type="entry name" value="SDR_fam"/>
</dbReference>
<dbReference type="PIRSF" id="PIRSF000126">
    <property type="entry name" value="11-beta-HSD1"/>
    <property type="match status" value="1"/>
</dbReference>
<dbReference type="GO" id="GO:0016491">
    <property type="term" value="F:oxidoreductase activity"/>
    <property type="evidence" value="ECO:0007669"/>
    <property type="project" value="UniProtKB-KW"/>
</dbReference>
<evidence type="ECO:0000256" key="4">
    <source>
        <dbReference type="SAM" id="MobiDB-lite"/>
    </source>
</evidence>
<dbReference type="CDD" id="cd05233">
    <property type="entry name" value="SDR_c"/>
    <property type="match status" value="1"/>
</dbReference>
<dbReference type="InterPro" id="IPR057326">
    <property type="entry name" value="KR_dom"/>
</dbReference>
<dbReference type="InterPro" id="IPR036291">
    <property type="entry name" value="NAD(P)-bd_dom_sf"/>
</dbReference>
<evidence type="ECO:0000313" key="6">
    <source>
        <dbReference type="EMBL" id="XDI04030.1"/>
    </source>
</evidence>
<feature type="region of interest" description="Disordered" evidence="4">
    <location>
        <begin position="253"/>
        <end position="280"/>
    </location>
</feature>
<dbReference type="Pfam" id="PF00106">
    <property type="entry name" value="adh_short"/>
    <property type="match status" value="1"/>
</dbReference>
<dbReference type="AlphaFoldDB" id="A0AB39BC03"/>
<evidence type="ECO:0000259" key="5">
    <source>
        <dbReference type="SMART" id="SM00822"/>
    </source>
</evidence>
<name>A0AB39BC03_9MICO</name>
<dbReference type="SUPFAM" id="SSF51735">
    <property type="entry name" value="NAD(P)-binding Rossmann-fold domains"/>
    <property type="match status" value="1"/>
</dbReference>
<dbReference type="RefSeq" id="WP_368496443.1">
    <property type="nucleotide sequence ID" value="NZ_CP162511.1"/>
</dbReference>
<feature type="compositionally biased region" description="Polar residues" evidence="4">
    <location>
        <begin position="261"/>
        <end position="280"/>
    </location>
</feature>
<keyword evidence="2 6" id="KW-0560">Oxidoreductase</keyword>
<dbReference type="PANTHER" id="PTHR44196:SF2">
    <property type="entry name" value="SHORT-CHAIN DEHYDROGENASE-RELATED"/>
    <property type="match status" value="1"/>
</dbReference>
<gene>
    <name evidence="6" type="ORF">ABFY20_11810</name>
</gene>
<dbReference type="Gene3D" id="3.40.50.720">
    <property type="entry name" value="NAD(P)-binding Rossmann-like Domain"/>
    <property type="match status" value="1"/>
</dbReference>
<protein>
    <submittedName>
        <fullName evidence="6">SDR family NAD(P)-dependent oxidoreductase</fullName>
        <ecNumber evidence="6">1.-.-.-</ecNumber>
    </submittedName>
</protein>
<dbReference type="PRINTS" id="PR00081">
    <property type="entry name" value="GDHRDH"/>
</dbReference>
<dbReference type="EMBL" id="CP162511">
    <property type="protein sequence ID" value="XDI04030.1"/>
    <property type="molecule type" value="Genomic_DNA"/>
</dbReference>
<dbReference type="PRINTS" id="PR00080">
    <property type="entry name" value="SDRFAMILY"/>
</dbReference>
<reference evidence="6" key="1">
    <citation type="submission" date="2024-05" db="EMBL/GenBank/DDBJ databases">
        <title>Herbiconiux sp. A18JL235.</title>
        <authorList>
            <person name="Zhang G."/>
        </authorList>
    </citation>
    <scope>NUCLEOTIDE SEQUENCE</scope>
    <source>
        <strain evidence="6">A18JL235</strain>
    </source>
</reference>
<dbReference type="GO" id="GO:0016020">
    <property type="term" value="C:membrane"/>
    <property type="evidence" value="ECO:0007669"/>
    <property type="project" value="TreeGrafter"/>
</dbReference>
<dbReference type="PANTHER" id="PTHR44196">
    <property type="entry name" value="DEHYDROGENASE/REDUCTASE SDR FAMILY MEMBER 7B"/>
    <property type="match status" value="1"/>
</dbReference>
<proteinExistence type="inferred from homology"/>
<comment type="similarity">
    <text evidence="1 3">Belongs to the short-chain dehydrogenases/reductases (SDR) family.</text>
</comment>
<dbReference type="EC" id="1.-.-.-" evidence="6"/>
<accession>A0AB39BC03</accession>